<dbReference type="PANTHER" id="PTHR13683:SF375">
    <property type="entry name" value="PEPTIDASE A1 DOMAIN-CONTAINING PROTEIN"/>
    <property type="match status" value="1"/>
</dbReference>
<evidence type="ECO:0000256" key="8">
    <source>
        <dbReference type="SAM" id="SignalP"/>
    </source>
</evidence>
<dbReference type="Proteomes" id="UP001162031">
    <property type="component" value="Unassembled WGS sequence"/>
</dbReference>
<evidence type="ECO:0000313" key="10">
    <source>
        <dbReference type="EMBL" id="CAI5714574.1"/>
    </source>
</evidence>
<evidence type="ECO:0000313" key="11">
    <source>
        <dbReference type="Proteomes" id="UP001162031"/>
    </source>
</evidence>
<evidence type="ECO:0000256" key="1">
    <source>
        <dbReference type="ARBA" id="ARBA00007447"/>
    </source>
</evidence>
<dbReference type="EMBL" id="CANTFL010000136">
    <property type="protein sequence ID" value="CAI5714574.1"/>
    <property type="molecule type" value="Genomic_DNA"/>
</dbReference>
<dbReference type="SUPFAM" id="SSF50630">
    <property type="entry name" value="Acid proteases"/>
    <property type="match status" value="1"/>
</dbReference>
<evidence type="ECO:0000256" key="6">
    <source>
        <dbReference type="SAM" id="MobiDB-lite"/>
    </source>
</evidence>
<keyword evidence="7" id="KW-1133">Transmembrane helix</keyword>
<protein>
    <recommendedName>
        <fullName evidence="9">Peptidase A1 domain-containing protein</fullName>
    </recommendedName>
</protein>
<dbReference type="InterPro" id="IPR001461">
    <property type="entry name" value="Aspartic_peptidase_A1"/>
</dbReference>
<reference evidence="10" key="1">
    <citation type="submission" date="2022-12" db="EMBL/GenBank/DDBJ databases">
        <authorList>
            <person name="Webb A."/>
        </authorList>
    </citation>
    <scope>NUCLEOTIDE SEQUENCE</scope>
    <source>
        <strain evidence="10">Hp1</strain>
    </source>
</reference>
<dbReference type="InterPro" id="IPR033121">
    <property type="entry name" value="PEPTIDASE_A1"/>
</dbReference>
<feature type="transmembrane region" description="Helical" evidence="7">
    <location>
        <begin position="555"/>
        <end position="577"/>
    </location>
</feature>
<evidence type="ECO:0000256" key="4">
    <source>
        <dbReference type="ARBA" id="ARBA00022801"/>
    </source>
</evidence>
<dbReference type="PANTHER" id="PTHR13683">
    <property type="entry name" value="ASPARTYL PROTEASES"/>
    <property type="match status" value="1"/>
</dbReference>
<feature type="active site" evidence="5">
    <location>
        <position position="328"/>
    </location>
</feature>
<evidence type="ECO:0000256" key="7">
    <source>
        <dbReference type="SAM" id="Phobius"/>
    </source>
</evidence>
<dbReference type="GO" id="GO:0006508">
    <property type="term" value="P:proteolysis"/>
    <property type="evidence" value="ECO:0007669"/>
    <property type="project" value="UniProtKB-KW"/>
</dbReference>
<dbReference type="Gene3D" id="2.40.70.10">
    <property type="entry name" value="Acid Proteases"/>
    <property type="match status" value="2"/>
</dbReference>
<gene>
    <name evidence="10" type="ORF">HBR001_LOCUS1268</name>
</gene>
<feature type="region of interest" description="Disordered" evidence="6">
    <location>
        <begin position="449"/>
        <end position="496"/>
    </location>
</feature>
<feature type="signal peptide" evidence="8">
    <location>
        <begin position="1"/>
        <end position="25"/>
    </location>
</feature>
<proteinExistence type="inferred from homology"/>
<keyword evidence="7" id="KW-0812">Transmembrane</keyword>
<dbReference type="InterPro" id="IPR021109">
    <property type="entry name" value="Peptidase_aspartic_dom_sf"/>
</dbReference>
<feature type="chain" id="PRO_5043437970" description="Peptidase A1 domain-containing protein" evidence="8">
    <location>
        <begin position="26"/>
        <end position="651"/>
    </location>
</feature>
<keyword evidence="11" id="KW-1185">Reference proteome</keyword>
<keyword evidence="4" id="KW-0378">Hydrolase</keyword>
<feature type="domain" description="Peptidase A1" evidence="9">
    <location>
        <begin position="101"/>
        <end position="445"/>
    </location>
</feature>
<comment type="caution">
    <text evidence="10">The sequence shown here is derived from an EMBL/GenBank/DDBJ whole genome shotgun (WGS) entry which is preliminary data.</text>
</comment>
<evidence type="ECO:0000256" key="2">
    <source>
        <dbReference type="ARBA" id="ARBA00022670"/>
    </source>
</evidence>
<evidence type="ECO:0000259" key="9">
    <source>
        <dbReference type="PROSITE" id="PS51767"/>
    </source>
</evidence>
<accession>A0AAV0T5N8</accession>
<dbReference type="Pfam" id="PF00026">
    <property type="entry name" value="Asp"/>
    <property type="match status" value="1"/>
</dbReference>
<dbReference type="PROSITE" id="PS51767">
    <property type="entry name" value="PEPTIDASE_A1"/>
    <property type="match status" value="1"/>
</dbReference>
<feature type="active site" evidence="5">
    <location>
        <position position="119"/>
    </location>
</feature>
<comment type="similarity">
    <text evidence="1">Belongs to the peptidase A1 family.</text>
</comment>
<feature type="compositionally biased region" description="Low complexity" evidence="6">
    <location>
        <begin position="466"/>
        <end position="477"/>
    </location>
</feature>
<feature type="region of interest" description="Disordered" evidence="6">
    <location>
        <begin position="39"/>
        <end position="60"/>
    </location>
</feature>
<feature type="compositionally biased region" description="Polar residues" evidence="6">
    <location>
        <begin position="449"/>
        <end position="465"/>
    </location>
</feature>
<organism evidence="10 11">
    <name type="scientific">Hyaloperonospora brassicae</name>
    <name type="common">Brassica downy mildew</name>
    <name type="synonym">Peronospora brassicae</name>
    <dbReference type="NCBI Taxonomy" id="162125"/>
    <lineage>
        <taxon>Eukaryota</taxon>
        <taxon>Sar</taxon>
        <taxon>Stramenopiles</taxon>
        <taxon>Oomycota</taxon>
        <taxon>Peronosporomycetes</taxon>
        <taxon>Peronosporales</taxon>
        <taxon>Peronosporaceae</taxon>
        <taxon>Hyaloperonospora</taxon>
    </lineage>
</organism>
<dbReference type="GO" id="GO:0004190">
    <property type="term" value="F:aspartic-type endopeptidase activity"/>
    <property type="evidence" value="ECO:0007669"/>
    <property type="project" value="InterPro"/>
</dbReference>
<keyword evidence="3 8" id="KW-0732">Signal</keyword>
<dbReference type="PRINTS" id="PR00792">
    <property type="entry name" value="PEPSIN"/>
</dbReference>
<name>A0AAV0T5N8_HYABA</name>
<evidence type="ECO:0000256" key="3">
    <source>
        <dbReference type="ARBA" id="ARBA00022729"/>
    </source>
</evidence>
<sequence>MRVRHAPWHAALLALALERCALLSAEAVAHAPKLLKVQLHKHKQKQQQQQQRSSDRSYRLIHQQTRAQRRALEETGGVDGDFGVGALAMSSSSLGVGYGTHYAELYLGIPTQRASVIVDTGSHVTALPCSTCDGCGQHTDPLFNVSRSTTAKYMACHEVDSCLSCDQDRCYISQSYFEGSMWRAVVVEELVWVGGLSSPVSDEMEGFLRTFGFRFPLGCQTTETGLFLTQKENGIMGLGRHKQTVMSYMLKTGRVLHNVFTLCFASDGGELVFGGVDYSHHTSTVDYTPLRDNTSTYYPVHVKNILLNGVSLGIGVDTINSGRGVLVDSGTTDTFFDGRGNRKFMKAFRHAAGGREYSDEHMRLSHEDLAALPIISIVLSGMKGDGTDDIQLDVPASKYLSLSDDNESYVGNFHFSERSGGVLGSSAMVGFDVIFDGENNRIGFAESSCGKSYTNEPTVSPTASNTTGQPLPTTTTPIAPDQQAPANASINSTSNGSAADANATATALADTGGSAGVIAGDVNTSATALADTVGSANRTSSPFANETSRQAGPDIGVIIAGVILIALVGVGLGVMVWTKWRMRSWSRIPKRAHFDIADLDSIPLSRVPGRPLSPRSQSDSIAWLPKFTIGSIEEEDSDELRGEEDDEGVDM</sequence>
<keyword evidence="2" id="KW-0645">Protease</keyword>
<keyword evidence="7" id="KW-0472">Membrane</keyword>
<evidence type="ECO:0000256" key="5">
    <source>
        <dbReference type="PIRSR" id="PIRSR601461-1"/>
    </source>
</evidence>
<dbReference type="AlphaFoldDB" id="A0AAV0T5N8"/>